<dbReference type="RefSeq" id="WP_126127849.1">
    <property type="nucleotide sequence ID" value="NZ_CP034464.1"/>
</dbReference>
<evidence type="ECO:0000313" key="3">
    <source>
        <dbReference type="Proteomes" id="UP000275663"/>
    </source>
</evidence>
<dbReference type="Proteomes" id="UP000275663">
    <property type="component" value="Chromosome"/>
</dbReference>
<dbReference type="Gene3D" id="1.10.3210.10">
    <property type="entry name" value="Hypothetical protein af1432"/>
    <property type="match status" value="1"/>
</dbReference>
<feature type="domain" description="HDOD" evidence="1">
    <location>
        <begin position="21"/>
        <end position="214"/>
    </location>
</feature>
<dbReference type="PANTHER" id="PTHR33525:SF3">
    <property type="entry name" value="RIBONUCLEASE Y"/>
    <property type="match status" value="1"/>
</dbReference>
<dbReference type="AlphaFoldDB" id="A0A3S9HK50"/>
<dbReference type="InterPro" id="IPR013976">
    <property type="entry name" value="HDOD"/>
</dbReference>
<reference evidence="2 3" key="1">
    <citation type="journal article" date="2011" name="Int. J. Syst. Evol. Microbiol.">
        <title>Description of Undibacterium oligocarboniphilum sp. nov., isolated from purified water, and Undibacterium pigrum strain CCUG 49012 as the type strain of Undibacterium parvum sp. nov., and emended descriptions of the genus Undibacterium and the species Undibacterium pigrum.</title>
        <authorList>
            <person name="Eder W."/>
            <person name="Wanner G."/>
            <person name="Ludwig W."/>
            <person name="Busse H.J."/>
            <person name="Ziemke-Kageler F."/>
            <person name="Lang E."/>
        </authorList>
    </citation>
    <scope>NUCLEOTIDE SEQUENCE [LARGE SCALE GENOMIC DNA]</scope>
    <source>
        <strain evidence="2 3">DSM 23061</strain>
    </source>
</reference>
<dbReference type="SUPFAM" id="SSF109604">
    <property type="entry name" value="HD-domain/PDEase-like"/>
    <property type="match status" value="1"/>
</dbReference>
<dbReference type="Pfam" id="PF08668">
    <property type="entry name" value="HDOD"/>
    <property type="match status" value="1"/>
</dbReference>
<dbReference type="EMBL" id="CP034464">
    <property type="protein sequence ID" value="AZP12468.1"/>
    <property type="molecule type" value="Genomic_DNA"/>
</dbReference>
<dbReference type="OrthoDB" id="9797768at2"/>
<keyword evidence="3" id="KW-1185">Reference proteome</keyword>
<proteinExistence type="predicted"/>
<gene>
    <name evidence="2" type="ORF">EJN92_10895</name>
</gene>
<name>A0A3S9HK50_9BURK</name>
<dbReference type="KEGG" id="upv:EJN92_10895"/>
<protein>
    <submittedName>
        <fullName evidence="2">HDOD domain-containing protein</fullName>
    </submittedName>
</protein>
<evidence type="ECO:0000313" key="2">
    <source>
        <dbReference type="EMBL" id="AZP12468.1"/>
    </source>
</evidence>
<sequence length="284" mass="30592">MNRGQALKHIIEQIRQGELVFPTNVNASIKIQEALDDPDCGIETAANLVITEPLLAARLVAIANSVAYSRFGGGVTNVKTAVTILGFTTLRSIVISVVIRQLSLAITDPQLRIKANQLWEHSANVAALAHVIAKKISHVDYETAMFAGIVHEVAGFYLLSRAHEFPTLLDTANNGSDNTEEIEESSEAIIGRAVLKKLMVPAVVIKAVENLWNGLLVLPAESLGDILMVANDLASVVSPLDTRTQAVIDQSTSEIDFFVGDTTLNEITAESNEEVRSLTAALLM</sequence>
<accession>A0A3S9HK50</accession>
<organism evidence="2 3">
    <name type="scientific">Undibacterium parvum</name>
    <dbReference type="NCBI Taxonomy" id="401471"/>
    <lineage>
        <taxon>Bacteria</taxon>
        <taxon>Pseudomonadati</taxon>
        <taxon>Pseudomonadota</taxon>
        <taxon>Betaproteobacteria</taxon>
        <taxon>Burkholderiales</taxon>
        <taxon>Oxalobacteraceae</taxon>
        <taxon>Undibacterium</taxon>
    </lineage>
</organism>
<dbReference type="PANTHER" id="PTHR33525">
    <property type="match status" value="1"/>
</dbReference>
<dbReference type="InterPro" id="IPR052340">
    <property type="entry name" value="RNase_Y/CdgJ"/>
</dbReference>
<dbReference type="PROSITE" id="PS51833">
    <property type="entry name" value="HDOD"/>
    <property type="match status" value="1"/>
</dbReference>
<evidence type="ECO:0000259" key="1">
    <source>
        <dbReference type="PROSITE" id="PS51833"/>
    </source>
</evidence>